<keyword evidence="10" id="KW-1185">Reference proteome</keyword>
<evidence type="ECO:0000259" key="8">
    <source>
        <dbReference type="PROSITE" id="PS50850"/>
    </source>
</evidence>
<feature type="transmembrane region" description="Helical" evidence="7">
    <location>
        <begin position="306"/>
        <end position="325"/>
    </location>
</feature>
<feature type="transmembrane region" description="Helical" evidence="7">
    <location>
        <begin position="70"/>
        <end position="88"/>
    </location>
</feature>
<reference evidence="10" key="1">
    <citation type="journal article" date="2019" name="Int. J. Syst. Evol. Microbiol.">
        <title>The Global Catalogue of Microorganisms (GCM) 10K type strain sequencing project: providing services to taxonomists for standard genome sequencing and annotation.</title>
        <authorList>
            <consortium name="The Broad Institute Genomics Platform"/>
            <consortium name="The Broad Institute Genome Sequencing Center for Infectious Disease"/>
            <person name="Wu L."/>
            <person name="Ma J."/>
        </authorList>
    </citation>
    <scope>NUCLEOTIDE SEQUENCE [LARGE SCALE GENOMIC DNA]</scope>
    <source>
        <strain evidence="10">CGMCC 1.12942</strain>
    </source>
</reference>
<feature type="transmembrane region" description="Helical" evidence="7">
    <location>
        <begin position="37"/>
        <end position="58"/>
    </location>
</feature>
<evidence type="ECO:0000256" key="7">
    <source>
        <dbReference type="SAM" id="Phobius"/>
    </source>
</evidence>
<accession>A0ABW2RQ26</accession>
<feature type="transmembrane region" description="Helical" evidence="7">
    <location>
        <begin position="139"/>
        <end position="159"/>
    </location>
</feature>
<feature type="transmembrane region" description="Helical" evidence="7">
    <location>
        <begin position="215"/>
        <end position="237"/>
    </location>
</feature>
<evidence type="ECO:0000256" key="2">
    <source>
        <dbReference type="ARBA" id="ARBA00022448"/>
    </source>
</evidence>
<dbReference type="Gene3D" id="1.20.1250.20">
    <property type="entry name" value="MFS general substrate transporter like domains"/>
    <property type="match status" value="2"/>
</dbReference>
<proteinExistence type="predicted"/>
<evidence type="ECO:0000313" key="10">
    <source>
        <dbReference type="Proteomes" id="UP001596500"/>
    </source>
</evidence>
<feature type="transmembrane region" description="Helical" evidence="7">
    <location>
        <begin position="346"/>
        <end position="363"/>
    </location>
</feature>
<dbReference type="PANTHER" id="PTHR23513:SF6">
    <property type="entry name" value="MAJOR FACILITATOR SUPERFAMILY ASSOCIATED DOMAIN-CONTAINING PROTEIN"/>
    <property type="match status" value="1"/>
</dbReference>
<dbReference type="RefSeq" id="WP_379867497.1">
    <property type="nucleotide sequence ID" value="NZ_JBHTBW010000081.1"/>
</dbReference>
<comment type="subcellular location">
    <subcellularLocation>
        <location evidence="1">Cell membrane</location>
        <topology evidence="1">Multi-pass membrane protein</topology>
    </subcellularLocation>
</comment>
<dbReference type="InterPro" id="IPR011701">
    <property type="entry name" value="MFS"/>
</dbReference>
<dbReference type="InterPro" id="IPR020846">
    <property type="entry name" value="MFS_dom"/>
</dbReference>
<dbReference type="PANTHER" id="PTHR23513">
    <property type="entry name" value="INTEGRAL MEMBRANE EFFLUX PROTEIN-RELATED"/>
    <property type="match status" value="1"/>
</dbReference>
<dbReference type="EMBL" id="JBHTBW010000081">
    <property type="protein sequence ID" value="MFC7443170.1"/>
    <property type="molecule type" value="Genomic_DNA"/>
</dbReference>
<evidence type="ECO:0000256" key="6">
    <source>
        <dbReference type="ARBA" id="ARBA00023136"/>
    </source>
</evidence>
<keyword evidence="4 7" id="KW-0812">Transmembrane</keyword>
<gene>
    <name evidence="9" type="ORF">ACFQNG_19065</name>
</gene>
<dbReference type="Proteomes" id="UP001596500">
    <property type="component" value="Unassembled WGS sequence"/>
</dbReference>
<evidence type="ECO:0000256" key="5">
    <source>
        <dbReference type="ARBA" id="ARBA00022989"/>
    </source>
</evidence>
<feature type="transmembrane region" description="Helical" evidence="7">
    <location>
        <begin position="369"/>
        <end position="389"/>
    </location>
</feature>
<sequence>MGRNYYLLWLSYLVTQVGNWVYLIALPLVVYDLTGSGLYMASLYGVEFLPWILFSLFGGLIADKYNKKKVIMAGNLASAILIGVLLVAVNLPTLNLPVIFITVFCLSSINPLTHPSFNSIIPLLVTNQHIVKANSSIQLIENIITLLGPMVGGGAIAFIGGKQALFIDIAAYLLGSLFVALLKYTEAPKESEVKRKTRIKEDLWVGIQYTYRNKVIFYGSLLFFFTNLAINAFQSNFMYYLAHTLKLDSATIGLTLGLQGIGPLIGAFFAPYLNNRISSGKLILFSTSLAGLATFFLLGAKTYWQVALIQAIALTFGNINVITYFSLRQRIVPSELLGRVVSVTRMISYSSIPLSSFLAGWAINEGITIYSIILFSASLRFLVGALGFLTPLSEDKKQLDSYANKPNIEV</sequence>
<feature type="transmembrane region" description="Helical" evidence="7">
    <location>
        <begin position="7"/>
        <end position="31"/>
    </location>
</feature>
<feature type="transmembrane region" description="Helical" evidence="7">
    <location>
        <begin position="249"/>
        <end position="270"/>
    </location>
</feature>
<keyword evidence="3" id="KW-1003">Cell membrane</keyword>
<dbReference type="CDD" id="cd06173">
    <property type="entry name" value="MFS_MefA_like"/>
    <property type="match status" value="1"/>
</dbReference>
<evidence type="ECO:0000256" key="3">
    <source>
        <dbReference type="ARBA" id="ARBA00022475"/>
    </source>
</evidence>
<feature type="transmembrane region" description="Helical" evidence="7">
    <location>
        <begin position="94"/>
        <end position="113"/>
    </location>
</feature>
<evidence type="ECO:0000256" key="1">
    <source>
        <dbReference type="ARBA" id="ARBA00004651"/>
    </source>
</evidence>
<dbReference type="Pfam" id="PF07690">
    <property type="entry name" value="MFS_1"/>
    <property type="match status" value="1"/>
</dbReference>
<keyword evidence="2" id="KW-0813">Transport</keyword>
<name>A0ABW2RQ26_9BACL</name>
<keyword evidence="6 7" id="KW-0472">Membrane</keyword>
<dbReference type="SUPFAM" id="SSF103473">
    <property type="entry name" value="MFS general substrate transporter"/>
    <property type="match status" value="1"/>
</dbReference>
<feature type="transmembrane region" description="Helical" evidence="7">
    <location>
        <begin position="282"/>
        <end position="300"/>
    </location>
</feature>
<protein>
    <submittedName>
        <fullName evidence="9">MFS transporter</fullName>
    </submittedName>
</protein>
<evidence type="ECO:0000313" key="9">
    <source>
        <dbReference type="EMBL" id="MFC7443170.1"/>
    </source>
</evidence>
<dbReference type="InterPro" id="IPR036259">
    <property type="entry name" value="MFS_trans_sf"/>
</dbReference>
<feature type="domain" description="Major facilitator superfamily (MFS) profile" evidence="8">
    <location>
        <begin position="4"/>
        <end position="396"/>
    </location>
</feature>
<comment type="caution">
    <text evidence="9">The sequence shown here is derived from an EMBL/GenBank/DDBJ whole genome shotgun (WGS) entry which is preliminary data.</text>
</comment>
<feature type="transmembrane region" description="Helical" evidence="7">
    <location>
        <begin position="165"/>
        <end position="185"/>
    </location>
</feature>
<keyword evidence="5 7" id="KW-1133">Transmembrane helix</keyword>
<dbReference type="PROSITE" id="PS50850">
    <property type="entry name" value="MFS"/>
    <property type="match status" value="1"/>
</dbReference>
<evidence type="ECO:0000256" key="4">
    <source>
        <dbReference type="ARBA" id="ARBA00022692"/>
    </source>
</evidence>
<organism evidence="9 10">
    <name type="scientific">Laceyella putida</name>
    <dbReference type="NCBI Taxonomy" id="110101"/>
    <lineage>
        <taxon>Bacteria</taxon>
        <taxon>Bacillati</taxon>
        <taxon>Bacillota</taxon>
        <taxon>Bacilli</taxon>
        <taxon>Bacillales</taxon>
        <taxon>Thermoactinomycetaceae</taxon>
        <taxon>Laceyella</taxon>
    </lineage>
</organism>